<sequence length="271" mass="29676">MSLHGSTPPPSVQNTDTEDDDALPVTLIRIGGSQRPQSSVFHSNVPVRGNSQRPQTSGNSFRPSNAFRTNNNGNNRTAGGSNLVCEHCGYNGHTMDRCFKIIGYPANWEKRNNNTKNSSNQGTQNFNKRFINNNSVGSSSLSNLSDDQISKLLSLVKDTSDHGIPNDDHDNATPHVDGRNSPLNGSPTIDHNENDLGNFHGSNGSTLEDEMSATYKSQTDLDTTNDHESANSEGTNPAIFVSQVKSFCGLKLIKESWRKPFYCLLPGQRPW</sequence>
<dbReference type="EMBL" id="PKPP01007486">
    <property type="protein sequence ID" value="PWA53236.1"/>
    <property type="molecule type" value="Genomic_DNA"/>
</dbReference>
<accession>A0A2U1LW51</accession>
<feature type="compositionally biased region" description="Basic and acidic residues" evidence="1">
    <location>
        <begin position="160"/>
        <end position="178"/>
    </location>
</feature>
<gene>
    <name evidence="2" type="ORF">CTI12_AA447000</name>
</gene>
<feature type="region of interest" description="Disordered" evidence="1">
    <location>
        <begin position="160"/>
        <end position="214"/>
    </location>
</feature>
<dbReference type="AlphaFoldDB" id="A0A2U1LW51"/>
<feature type="compositionally biased region" description="Polar residues" evidence="1">
    <location>
        <begin position="49"/>
        <end position="63"/>
    </location>
</feature>
<comment type="caution">
    <text evidence="2">The sequence shown here is derived from an EMBL/GenBank/DDBJ whole genome shotgun (WGS) entry which is preliminary data.</text>
</comment>
<feature type="compositionally biased region" description="Low complexity" evidence="1">
    <location>
        <begin position="64"/>
        <end position="78"/>
    </location>
</feature>
<evidence type="ECO:0000313" key="3">
    <source>
        <dbReference type="Proteomes" id="UP000245207"/>
    </source>
</evidence>
<dbReference type="PANTHER" id="PTHR34222">
    <property type="entry name" value="GAG_PRE-INTEGRS DOMAIN-CONTAINING PROTEIN"/>
    <property type="match status" value="1"/>
</dbReference>
<keyword evidence="3" id="KW-1185">Reference proteome</keyword>
<feature type="region of interest" description="Disordered" evidence="1">
    <location>
        <begin position="1"/>
        <end position="78"/>
    </location>
</feature>
<feature type="compositionally biased region" description="Polar residues" evidence="1">
    <location>
        <begin position="114"/>
        <end position="131"/>
    </location>
</feature>
<evidence type="ECO:0000313" key="2">
    <source>
        <dbReference type="EMBL" id="PWA53236.1"/>
    </source>
</evidence>
<evidence type="ECO:0000256" key="1">
    <source>
        <dbReference type="SAM" id="MobiDB-lite"/>
    </source>
</evidence>
<dbReference type="OrthoDB" id="1746290at2759"/>
<dbReference type="PANTHER" id="PTHR34222:SF99">
    <property type="entry name" value="PROTEIN, PUTATIVE-RELATED"/>
    <property type="match status" value="1"/>
</dbReference>
<feature type="region of interest" description="Disordered" evidence="1">
    <location>
        <begin position="110"/>
        <end position="131"/>
    </location>
</feature>
<organism evidence="2 3">
    <name type="scientific">Artemisia annua</name>
    <name type="common">Sweet wormwood</name>
    <dbReference type="NCBI Taxonomy" id="35608"/>
    <lineage>
        <taxon>Eukaryota</taxon>
        <taxon>Viridiplantae</taxon>
        <taxon>Streptophyta</taxon>
        <taxon>Embryophyta</taxon>
        <taxon>Tracheophyta</taxon>
        <taxon>Spermatophyta</taxon>
        <taxon>Magnoliopsida</taxon>
        <taxon>eudicotyledons</taxon>
        <taxon>Gunneridae</taxon>
        <taxon>Pentapetalae</taxon>
        <taxon>asterids</taxon>
        <taxon>campanulids</taxon>
        <taxon>Asterales</taxon>
        <taxon>Asteraceae</taxon>
        <taxon>Asteroideae</taxon>
        <taxon>Anthemideae</taxon>
        <taxon>Artemisiinae</taxon>
        <taxon>Artemisia</taxon>
    </lineage>
</organism>
<dbReference type="Proteomes" id="UP000245207">
    <property type="component" value="Unassembled WGS sequence"/>
</dbReference>
<name>A0A2U1LW51_ARTAN</name>
<reference evidence="2 3" key="1">
    <citation type="journal article" date="2018" name="Mol. Plant">
        <title>The genome of Artemisia annua provides insight into the evolution of Asteraceae family and artemisinin biosynthesis.</title>
        <authorList>
            <person name="Shen Q."/>
            <person name="Zhang L."/>
            <person name="Liao Z."/>
            <person name="Wang S."/>
            <person name="Yan T."/>
            <person name="Shi P."/>
            <person name="Liu M."/>
            <person name="Fu X."/>
            <person name="Pan Q."/>
            <person name="Wang Y."/>
            <person name="Lv Z."/>
            <person name="Lu X."/>
            <person name="Zhang F."/>
            <person name="Jiang W."/>
            <person name="Ma Y."/>
            <person name="Chen M."/>
            <person name="Hao X."/>
            <person name="Li L."/>
            <person name="Tang Y."/>
            <person name="Lv G."/>
            <person name="Zhou Y."/>
            <person name="Sun X."/>
            <person name="Brodelius P.E."/>
            <person name="Rose J.K.C."/>
            <person name="Tang K."/>
        </authorList>
    </citation>
    <scope>NUCLEOTIDE SEQUENCE [LARGE SCALE GENOMIC DNA]</scope>
    <source>
        <strain evidence="3">cv. Huhao1</strain>
        <tissue evidence="2">Leaf</tissue>
    </source>
</reference>
<protein>
    <submittedName>
        <fullName evidence="2">Uncharacterized protein</fullName>
    </submittedName>
</protein>
<proteinExistence type="predicted"/>